<organism evidence="1 2">
    <name type="scientific">Micromonospora azadirachtae</name>
    <dbReference type="NCBI Taxonomy" id="1970735"/>
    <lineage>
        <taxon>Bacteria</taxon>
        <taxon>Bacillati</taxon>
        <taxon>Actinomycetota</taxon>
        <taxon>Actinomycetes</taxon>
        <taxon>Micromonosporales</taxon>
        <taxon>Micromonosporaceae</taxon>
        <taxon>Micromonospora</taxon>
    </lineage>
</organism>
<proteinExistence type="predicted"/>
<dbReference type="Proteomes" id="UP001597053">
    <property type="component" value="Unassembled WGS sequence"/>
</dbReference>
<accession>A0ABW2ZV84</accession>
<evidence type="ECO:0000313" key="1">
    <source>
        <dbReference type="EMBL" id="MFD0782334.1"/>
    </source>
</evidence>
<dbReference type="EMBL" id="JBHTHM010000001">
    <property type="protein sequence ID" value="MFD0782334.1"/>
    <property type="molecule type" value="Genomic_DNA"/>
</dbReference>
<reference evidence="2" key="1">
    <citation type="journal article" date="2019" name="Int. J. Syst. Evol. Microbiol.">
        <title>The Global Catalogue of Microorganisms (GCM) 10K type strain sequencing project: providing services to taxonomists for standard genome sequencing and annotation.</title>
        <authorList>
            <consortium name="The Broad Institute Genomics Platform"/>
            <consortium name="The Broad Institute Genome Sequencing Center for Infectious Disease"/>
            <person name="Wu L."/>
            <person name="Ma J."/>
        </authorList>
    </citation>
    <scope>NUCLEOTIDE SEQUENCE [LARGE SCALE GENOMIC DNA]</scope>
    <source>
        <strain evidence="2">JCM 32148</strain>
    </source>
</reference>
<sequence>MKELTARLDALRGSTDRHDIDARAISAIVRNPGCDRRNLLDVAGVDKEALARAIKYPMYAKPSRMVLARGAQFEAQVKASGAAQLLTLLRDDIGLSLPEVEHEDLKTVGGNENKNARYANTKHRLTAVARSPEDSGTLFDHPYLKITIAGYDVFLEPDLVAVKSGGKFYIVEVKSFSVIDGQAAPAAVEGAELQAAVYIHALRELLRGERFSEDLVADEAILVCPQNFTNKPFATRVNVRNQVAAVRRMLARMHDLDGILSNLPVGLTFQLGGAAGSRGAEELKASVVLVPARYAPSCLDTCEMARFCRDQERNSTVALGRQVREDLALDTIGEVIELAGGRRPGPGQEEQAAVLRRAQRYRDELLGSLV</sequence>
<name>A0ABW2ZV84_9ACTN</name>
<protein>
    <submittedName>
        <fullName evidence="1">Uncharacterized protein</fullName>
    </submittedName>
</protein>
<evidence type="ECO:0000313" key="2">
    <source>
        <dbReference type="Proteomes" id="UP001597053"/>
    </source>
</evidence>
<comment type="caution">
    <text evidence="1">The sequence shown here is derived from an EMBL/GenBank/DDBJ whole genome shotgun (WGS) entry which is preliminary data.</text>
</comment>
<gene>
    <name evidence="1" type="ORF">ACFQZ8_00015</name>
</gene>
<keyword evidence="2" id="KW-1185">Reference proteome</keyword>